<evidence type="ECO:0000313" key="2">
    <source>
        <dbReference type="EMBL" id="MPN19051.1"/>
    </source>
</evidence>
<comment type="caution">
    <text evidence="2">The sequence shown here is derived from an EMBL/GenBank/DDBJ whole genome shotgun (WGS) entry which is preliminary data.</text>
</comment>
<dbReference type="EMBL" id="VSSQ01066532">
    <property type="protein sequence ID" value="MPN19051.1"/>
    <property type="molecule type" value="Genomic_DNA"/>
</dbReference>
<name>A0A645FWV8_9ZZZZ</name>
<dbReference type="AlphaFoldDB" id="A0A645FWV8"/>
<dbReference type="SUPFAM" id="SSF51695">
    <property type="entry name" value="PLC-like phosphodiesterases"/>
    <property type="match status" value="1"/>
</dbReference>
<dbReference type="GO" id="GO:0006629">
    <property type="term" value="P:lipid metabolic process"/>
    <property type="evidence" value="ECO:0007669"/>
    <property type="project" value="InterPro"/>
</dbReference>
<reference evidence="2" key="1">
    <citation type="submission" date="2019-08" db="EMBL/GenBank/DDBJ databases">
        <authorList>
            <person name="Kucharzyk K."/>
            <person name="Murdoch R.W."/>
            <person name="Higgins S."/>
            <person name="Loffler F."/>
        </authorList>
    </citation>
    <scope>NUCLEOTIDE SEQUENCE</scope>
</reference>
<dbReference type="InterPro" id="IPR030395">
    <property type="entry name" value="GP_PDE_dom"/>
</dbReference>
<gene>
    <name evidence="2" type="ORF">SDC9_166417</name>
</gene>
<evidence type="ECO:0000259" key="1">
    <source>
        <dbReference type="PROSITE" id="PS51704"/>
    </source>
</evidence>
<dbReference type="PROSITE" id="PS51704">
    <property type="entry name" value="GP_PDE"/>
    <property type="match status" value="1"/>
</dbReference>
<dbReference type="Pfam" id="PF03009">
    <property type="entry name" value="GDPD"/>
    <property type="match status" value="1"/>
</dbReference>
<accession>A0A645FWV8</accession>
<sequence>MKTEGYWGLDYSSSILKINSTWVQIARNLELKTNVWTVNTTADFEYFISMGVDFITTDYPHNLKELLESYKFNKSEFLK</sequence>
<protein>
    <recommendedName>
        <fullName evidence="1">GP-PDE domain-containing protein</fullName>
    </recommendedName>
</protein>
<organism evidence="2">
    <name type="scientific">bioreactor metagenome</name>
    <dbReference type="NCBI Taxonomy" id="1076179"/>
    <lineage>
        <taxon>unclassified sequences</taxon>
        <taxon>metagenomes</taxon>
        <taxon>ecological metagenomes</taxon>
    </lineage>
</organism>
<feature type="domain" description="GP-PDE" evidence="1">
    <location>
        <begin position="1"/>
        <end position="67"/>
    </location>
</feature>
<proteinExistence type="predicted"/>
<dbReference type="GO" id="GO:0008081">
    <property type="term" value="F:phosphoric diester hydrolase activity"/>
    <property type="evidence" value="ECO:0007669"/>
    <property type="project" value="InterPro"/>
</dbReference>
<dbReference type="InterPro" id="IPR017946">
    <property type="entry name" value="PLC-like_Pdiesterase_TIM-brl"/>
</dbReference>
<dbReference type="Gene3D" id="3.20.20.190">
    <property type="entry name" value="Phosphatidylinositol (PI) phosphodiesterase"/>
    <property type="match status" value="1"/>
</dbReference>